<sequence>MTGDIYKFKNYFVLDFDGKPLRRFILDQAVLNITVDEQQRKFYGTSTDREPGILVFEY</sequence>
<dbReference type="Proteomes" id="UP000642809">
    <property type="component" value="Unassembled WGS sequence"/>
</dbReference>
<dbReference type="EMBL" id="BMYF01000006">
    <property type="protein sequence ID" value="GHB33517.1"/>
    <property type="molecule type" value="Genomic_DNA"/>
</dbReference>
<proteinExistence type="predicted"/>
<name>A0A8J3CV68_9BACT</name>
<dbReference type="AlphaFoldDB" id="A0A8J3CV68"/>
<organism evidence="1 2">
    <name type="scientific">Mongoliitalea lutea</name>
    <dbReference type="NCBI Taxonomy" id="849756"/>
    <lineage>
        <taxon>Bacteria</taxon>
        <taxon>Pseudomonadati</taxon>
        <taxon>Bacteroidota</taxon>
        <taxon>Cytophagia</taxon>
        <taxon>Cytophagales</taxon>
        <taxon>Cyclobacteriaceae</taxon>
        <taxon>Mongoliitalea</taxon>
    </lineage>
</organism>
<evidence type="ECO:0000313" key="2">
    <source>
        <dbReference type="Proteomes" id="UP000642809"/>
    </source>
</evidence>
<gene>
    <name evidence="1" type="ORF">GCM10008106_13280</name>
</gene>
<protein>
    <submittedName>
        <fullName evidence="1">Uncharacterized protein</fullName>
    </submittedName>
</protein>
<comment type="caution">
    <text evidence="1">The sequence shown here is derived from an EMBL/GenBank/DDBJ whole genome shotgun (WGS) entry which is preliminary data.</text>
</comment>
<evidence type="ECO:0000313" key="1">
    <source>
        <dbReference type="EMBL" id="GHB33517.1"/>
    </source>
</evidence>
<accession>A0A8J3CV68</accession>
<reference evidence="1" key="2">
    <citation type="submission" date="2020-09" db="EMBL/GenBank/DDBJ databases">
        <authorList>
            <person name="Sun Q."/>
            <person name="Kim S."/>
        </authorList>
    </citation>
    <scope>NUCLEOTIDE SEQUENCE</scope>
    <source>
        <strain evidence="1">KCTC 23224</strain>
    </source>
</reference>
<keyword evidence="2" id="KW-1185">Reference proteome</keyword>
<reference evidence="1" key="1">
    <citation type="journal article" date="2014" name="Int. J. Syst. Evol. Microbiol.">
        <title>Complete genome sequence of Corynebacterium casei LMG S-19264T (=DSM 44701T), isolated from a smear-ripened cheese.</title>
        <authorList>
            <consortium name="US DOE Joint Genome Institute (JGI-PGF)"/>
            <person name="Walter F."/>
            <person name="Albersmeier A."/>
            <person name="Kalinowski J."/>
            <person name="Ruckert C."/>
        </authorList>
    </citation>
    <scope>NUCLEOTIDE SEQUENCE</scope>
    <source>
        <strain evidence="1">KCTC 23224</strain>
    </source>
</reference>